<evidence type="ECO:0000313" key="2">
    <source>
        <dbReference type="EMBL" id="PAV08257.1"/>
    </source>
</evidence>
<protein>
    <submittedName>
        <fullName evidence="2">SigmaK-factor processing regulatory BofA</fullName>
    </submittedName>
    <submittedName>
        <fullName evidence="3">SigmaK-factor processing regulatory protein BofA</fullName>
    </submittedName>
</protein>
<reference evidence="2 4" key="2">
    <citation type="journal article" date="2017" name="BMC Genomics">
        <title>Genomic analysis of methanogenic archaea reveals a shift towards energy conservation.</title>
        <authorList>
            <person name="Gilmore S.P."/>
            <person name="Henske J.K."/>
            <person name="Sexton J.A."/>
            <person name="Solomon K.V."/>
            <person name="Seppala S."/>
            <person name="Yoo J.I."/>
            <person name="Huyett L.M."/>
            <person name="Pressman A."/>
            <person name="Cogan J.Z."/>
            <person name="Kivenson V."/>
            <person name="Peng X."/>
            <person name="Tan Y."/>
            <person name="Valentine D.L."/>
            <person name="O'Malley M.A."/>
        </authorList>
    </citation>
    <scope>NUCLEOTIDE SEQUENCE [LARGE SCALE GENOMIC DNA]</scope>
    <source>
        <strain evidence="2 4">1R-7</strain>
    </source>
</reference>
<evidence type="ECO:0000313" key="4">
    <source>
        <dbReference type="Proteomes" id="UP000217528"/>
    </source>
</evidence>
<feature type="transmembrane region" description="Helical" evidence="1">
    <location>
        <begin position="6"/>
        <end position="23"/>
    </location>
</feature>
<feature type="transmembrane region" description="Helical" evidence="1">
    <location>
        <begin position="62"/>
        <end position="81"/>
    </location>
</feature>
<comment type="caution">
    <text evidence="2">The sequence shown here is derived from an EMBL/GenBank/DDBJ whole genome shotgun (WGS) entry which is preliminary data.</text>
</comment>
<sequence length="82" mass="8896">MFYEILQFLIALLVIIIALKIIFKYGGTILKILGYLLGGWILLFIANLIPGIFIPINLLTVVISGFGGVPGVLLLILLSLIA</sequence>
<dbReference type="EMBL" id="LMVN01000001">
    <property type="protein sequence ID" value="PAV08257.1"/>
    <property type="molecule type" value="Genomic_DNA"/>
</dbReference>
<dbReference type="InterPro" id="IPR010001">
    <property type="entry name" value="BofA"/>
</dbReference>
<evidence type="ECO:0000313" key="3">
    <source>
        <dbReference type="EMBL" id="PWL08346.1"/>
    </source>
</evidence>
<dbReference type="RefSeq" id="WP_095607909.1">
    <property type="nucleotide sequence ID" value="NZ_CAUHCB010000004.1"/>
</dbReference>
<accession>A0A2A2HFT0</accession>
<evidence type="ECO:0000256" key="1">
    <source>
        <dbReference type="SAM" id="Phobius"/>
    </source>
</evidence>
<dbReference type="EMBL" id="LWMS01000020">
    <property type="protein sequence ID" value="PWL08346.1"/>
    <property type="molecule type" value="Genomic_DNA"/>
</dbReference>
<name>A0A2A2HFT0_9EURY</name>
<keyword evidence="1" id="KW-0472">Membrane</keyword>
<feature type="transmembrane region" description="Helical" evidence="1">
    <location>
        <begin position="35"/>
        <end position="56"/>
    </location>
</feature>
<gene>
    <name evidence="2" type="ORF">ASJ82_03440</name>
    <name evidence="3" type="ORF">MSCUN_07820</name>
</gene>
<keyword evidence="1" id="KW-0812">Transmembrane</keyword>
<evidence type="ECO:0000313" key="5">
    <source>
        <dbReference type="Proteomes" id="UP000246004"/>
    </source>
</evidence>
<keyword evidence="4" id="KW-1185">Reference proteome</keyword>
<dbReference type="AlphaFoldDB" id="A0A2A2HFT0"/>
<organism evidence="2 4">
    <name type="scientific">Methanosphaera cuniculi</name>
    <dbReference type="NCBI Taxonomy" id="1077256"/>
    <lineage>
        <taxon>Archaea</taxon>
        <taxon>Methanobacteriati</taxon>
        <taxon>Methanobacteriota</taxon>
        <taxon>Methanomada group</taxon>
        <taxon>Methanobacteria</taxon>
        <taxon>Methanobacteriales</taxon>
        <taxon>Methanobacteriaceae</taxon>
        <taxon>Methanosphaera</taxon>
    </lineage>
</organism>
<dbReference type="Proteomes" id="UP000217528">
    <property type="component" value="Unassembled WGS sequence"/>
</dbReference>
<dbReference type="Proteomes" id="UP000246004">
    <property type="component" value="Unassembled WGS sequence"/>
</dbReference>
<dbReference type="Pfam" id="PF07441">
    <property type="entry name" value="BofA"/>
    <property type="match status" value="1"/>
</dbReference>
<keyword evidence="1" id="KW-1133">Transmembrane helix</keyword>
<reference evidence="3 5" key="1">
    <citation type="submission" date="2016-04" db="EMBL/GenBank/DDBJ databases">
        <title>Genome sequence of Methanosphaera cuniculi DSM 4103.</title>
        <authorList>
            <person name="Poehlein A."/>
            <person name="Seedorf H."/>
            <person name="Daniel R."/>
        </authorList>
    </citation>
    <scope>NUCLEOTIDE SEQUENCE [LARGE SCALE GENOMIC DNA]</scope>
    <source>
        <strain evidence="3 5">DSM 4103</strain>
    </source>
</reference>
<proteinExistence type="predicted"/>